<dbReference type="AlphaFoldDB" id="H0VG63"/>
<dbReference type="InParanoid" id="H0VG63"/>
<dbReference type="Ensembl" id="ENSCPOT00000010208.3">
    <property type="protein sequence ID" value="ENSCPOP00000009085.3"/>
    <property type="gene ID" value="ENSCPOG00000010117.4"/>
</dbReference>
<organism evidence="2 3">
    <name type="scientific">Cavia porcellus</name>
    <name type="common">Guinea pig</name>
    <dbReference type="NCBI Taxonomy" id="10141"/>
    <lineage>
        <taxon>Eukaryota</taxon>
        <taxon>Metazoa</taxon>
        <taxon>Chordata</taxon>
        <taxon>Craniata</taxon>
        <taxon>Vertebrata</taxon>
        <taxon>Euteleostomi</taxon>
        <taxon>Mammalia</taxon>
        <taxon>Eutheria</taxon>
        <taxon>Euarchontoglires</taxon>
        <taxon>Glires</taxon>
        <taxon>Rodentia</taxon>
        <taxon>Hystricomorpha</taxon>
        <taxon>Caviidae</taxon>
        <taxon>Cavia</taxon>
    </lineage>
</organism>
<keyword evidence="3" id="KW-1185">Reference proteome</keyword>
<dbReference type="PANTHER" id="PTHR38323:SF1">
    <property type="entry name" value="PROTEIN HEATR9"/>
    <property type="match status" value="1"/>
</dbReference>
<dbReference type="GeneTree" id="ENSGT00390000007247"/>
<dbReference type="Bgee" id="ENSCPOG00000010117">
    <property type="expression patterns" value="Expressed in testis and 1 other cell type or tissue"/>
</dbReference>
<feature type="compositionally biased region" description="Polar residues" evidence="1">
    <location>
        <begin position="531"/>
        <end position="547"/>
    </location>
</feature>
<dbReference type="EMBL" id="AAKN02033106">
    <property type="status" value="NOT_ANNOTATED_CDS"/>
    <property type="molecule type" value="Genomic_DNA"/>
</dbReference>
<dbReference type="GO" id="GO:0002244">
    <property type="term" value="P:hematopoietic progenitor cell differentiation"/>
    <property type="evidence" value="ECO:0007669"/>
    <property type="project" value="Ensembl"/>
</dbReference>
<protein>
    <submittedName>
        <fullName evidence="2">HEAT repeat containing 9</fullName>
    </submittedName>
</protein>
<dbReference type="PANTHER" id="PTHR38323">
    <property type="entry name" value="PROTEIN HEATR9"/>
    <property type="match status" value="1"/>
</dbReference>
<dbReference type="InterPro" id="IPR011989">
    <property type="entry name" value="ARM-like"/>
</dbReference>
<evidence type="ECO:0000256" key="1">
    <source>
        <dbReference type="SAM" id="MobiDB-lite"/>
    </source>
</evidence>
<gene>
    <name evidence="2" type="primary">HEATR9</name>
</gene>
<dbReference type="InterPro" id="IPR016024">
    <property type="entry name" value="ARM-type_fold"/>
</dbReference>
<dbReference type="InterPro" id="IPR052873">
    <property type="entry name" value="HEATR9"/>
</dbReference>
<name>H0VG63_CAVPO</name>
<dbReference type="GO" id="GO:0009615">
    <property type="term" value="P:response to virus"/>
    <property type="evidence" value="ECO:0007669"/>
    <property type="project" value="Ensembl"/>
</dbReference>
<dbReference type="HOGENOM" id="CLU_042745_1_0_1"/>
<feature type="region of interest" description="Disordered" evidence="1">
    <location>
        <begin position="525"/>
        <end position="547"/>
    </location>
</feature>
<reference evidence="2" key="2">
    <citation type="submission" date="2025-08" db="UniProtKB">
        <authorList>
            <consortium name="Ensembl"/>
        </authorList>
    </citation>
    <scope>IDENTIFICATION</scope>
    <source>
        <strain evidence="2">2N</strain>
    </source>
</reference>
<dbReference type="eggNOG" id="ENOG502S0KU">
    <property type="taxonomic scope" value="Eukaryota"/>
</dbReference>
<reference evidence="3" key="1">
    <citation type="journal article" date="2011" name="Nature">
        <title>A high-resolution map of human evolutionary constraint using 29 mammals.</title>
        <authorList>
            <person name="Lindblad-Toh K."/>
            <person name="Garber M."/>
            <person name="Zuk O."/>
            <person name="Lin M.F."/>
            <person name="Parker B.J."/>
            <person name="Washietl S."/>
            <person name="Kheradpour P."/>
            <person name="Ernst J."/>
            <person name="Jordan G."/>
            <person name="Mauceli E."/>
            <person name="Ward L.D."/>
            <person name="Lowe C.B."/>
            <person name="Holloway A.K."/>
            <person name="Clamp M."/>
            <person name="Gnerre S."/>
            <person name="Alfoldi J."/>
            <person name="Beal K."/>
            <person name="Chang J."/>
            <person name="Clawson H."/>
            <person name="Cuff J."/>
            <person name="Di Palma F."/>
            <person name="Fitzgerald S."/>
            <person name="Flicek P."/>
            <person name="Guttman M."/>
            <person name="Hubisz M.J."/>
            <person name="Jaffe D.B."/>
            <person name="Jungreis I."/>
            <person name="Kent W.J."/>
            <person name="Kostka D."/>
            <person name="Lara M."/>
            <person name="Martins A.L."/>
            <person name="Massingham T."/>
            <person name="Moltke I."/>
            <person name="Raney B.J."/>
            <person name="Rasmussen M.D."/>
            <person name="Robinson J."/>
            <person name="Stark A."/>
            <person name="Vilella A.J."/>
            <person name="Wen J."/>
            <person name="Xie X."/>
            <person name="Zody M.C."/>
            <person name="Baldwin J."/>
            <person name="Bloom T."/>
            <person name="Chin C.W."/>
            <person name="Heiman D."/>
            <person name="Nicol R."/>
            <person name="Nusbaum C."/>
            <person name="Young S."/>
            <person name="Wilkinson J."/>
            <person name="Worley K.C."/>
            <person name="Kovar C.L."/>
            <person name="Muzny D.M."/>
            <person name="Gibbs R.A."/>
            <person name="Cree A."/>
            <person name="Dihn H.H."/>
            <person name="Fowler G."/>
            <person name="Jhangiani S."/>
            <person name="Joshi V."/>
            <person name="Lee S."/>
            <person name="Lewis L.R."/>
            <person name="Nazareth L.V."/>
            <person name="Okwuonu G."/>
            <person name="Santibanez J."/>
            <person name="Warren W.C."/>
            <person name="Mardis E.R."/>
            <person name="Weinstock G.M."/>
            <person name="Wilson R.K."/>
            <person name="Delehaunty K."/>
            <person name="Dooling D."/>
            <person name="Fronik C."/>
            <person name="Fulton L."/>
            <person name="Fulton B."/>
            <person name="Graves T."/>
            <person name="Minx P."/>
            <person name="Sodergren E."/>
            <person name="Birney E."/>
            <person name="Margulies E.H."/>
            <person name="Herrero J."/>
            <person name="Green E.D."/>
            <person name="Haussler D."/>
            <person name="Siepel A."/>
            <person name="Goldman N."/>
            <person name="Pollard K.S."/>
            <person name="Pedersen J.S."/>
            <person name="Lander E.S."/>
            <person name="Kellis M."/>
        </authorList>
    </citation>
    <scope>NUCLEOTIDE SEQUENCE [LARGE SCALE GENOMIC DNA]</scope>
    <source>
        <strain evidence="3">2N</strain>
    </source>
</reference>
<accession>H0VG63</accession>
<dbReference type="OMA" id="MEALWQV"/>
<dbReference type="STRING" id="10141.ENSCPOP00000009085"/>
<reference evidence="2" key="3">
    <citation type="submission" date="2025-09" db="UniProtKB">
        <authorList>
            <consortium name="Ensembl"/>
        </authorList>
    </citation>
    <scope>IDENTIFICATION</scope>
    <source>
        <strain evidence="2">2N</strain>
    </source>
</reference>
<dbReference type="SUPFAM" id="SSF48371">
    <property type="entry name" value="ARM repeat"/>
    <property type="match status" value="1"/>
</dbReference>
<dbReference type="Gene3D" id="1.25.10.10">
    <property type="entry name" value="Leucine-rich Repeat Variant"/>
    <property type="match status" value="1"/>
</dbReference>
<dbReference type="GO" id="GO:0034097">
    <property type="term" value="P:response to cytokine"/>
    <property type="evidence" value="ECO:0007669"/>
    <property type="project" value="Ensembl"/>
</dbReference>
<dbReference type="VEuPathDB" id="HostDB:ENSCPOG00000010117"/>
<dbReference type="Proteomes" id="UP000005447">
    <property type="component" value="Unassembled WGS sequence"/>
</dbReference>
<evidence type="ECO:0000313" key="3">
    <source>
        <dbReference type="Proteomes" id="UP000005447"/>
    </source>
</evidence>
<evidence type="ECO:0000313" key="2">
    <source>
        <dbReference type="Ensembl" id="ENSCPOP00000009085.3"/>
    </source>
</evidence>
<sequence length="567" mass="65587">MACEKLDIFEISRSMEYPGRTKEFRKVMAPVHLPLSYYKAPKEELPPSPECWRQHPSKPNATPYCYSKKPEIYTHWHTLYDQRKEWEDQKKLLKMRSHFPKNLKSSTQKFHLPISKLTIKPQLGFGPLEPTRDHLKWQRLKELTKTLNSPREDEQFYATQALGYLGINDQIVMKALWQVAQTGPKKVKYEAYRTLAILGCLNKHVIHALIIQLKEESEGQRMEALTRLRVALNSWAAVPEDKRTQVGNEEELVLVLQTLLKSSSGEAALEAALCLGFLRPCSNMAQESLLQCLCQGTKTQQMKALRMLVRIMHVHSAAVTRAILAQLCSSVIEDRFEATEMLRTIGLEKIKAQGLEELTFDLLKWKTHYEPFFAVRQAVAETVEEFKMKPMMLNLMEAQLTHPGATARQQAVTSLGVLGIRSPQVFYLLLDMLDGDENQDVKKSLQETLIIWASIDPWIQKKLKNKVFFVYEASKTRKKAEPTRFWKEPEYQEELNIQDFQLAKLNPLTITKRITKVDQEKQFPDFPSYVSKPQKQKPQTTGPWQPSTRQQLWALVKSTNRSALWAY</sequence>
<proteinExistence type="predicted"/>